<evidence type="ECO:0000259" key="1">
    <source>
        <dbReference type="PROSITE" id="PS50994"/>
    </source>
</evidence>
<dbReference type="SUPFAM" id="SSF53098">
    <property type="entry name" value="Ribonuclease H-like"/>
    <property type="match status" value="1"/>
</dbReference>
<dbReference type="EnsemblMetazoa" id="XM_029490476.1">
    <property type="protein sequence ID" value="XP_029346336.1"/>
    <property type="gene ID" value="LOC115034258"/>
</dbReference>
<dbReference type="OrthoDB" id="6623406at2759"/>
<reference evidence="3" key="1">
    <citation type="submission" date="2010-06" db="EMBL/GenBank/DDBJ databases">
        <authorList>
            <person name="Jiang H."/>
            <person name="Abraham K."/>
            <person name="Ali S."/>
            <person name="Alsbrooks S.L."/>
            <person name="Anim B.N."/>
            <person name="Anosike U.S."/>
            <person name="Attaway T."/>
            <person name="Bandaranaike D.P."/>
            <person name="Battles P.K."/>
            <person name="Bell S.N."/>
            <person name="Bell A.V."/>
            <person name="Beltran B."/>
            <person name="Bickham C."/>
            <person name="Bustamante Y."/>
            <person name="Caleb T."/>
            <person name="Canada A."/>
            <person name="Cardenas V."/>
            <person name="Carter K."/>
            <person name="Chacko J."/>
            <person name="Chandrabose M.N."/>
            <person name="Chavez D."/>
            <person name="Chavez A."/>
            <person name="Chen L."/>
            <person name="Chu H.-S."/>
            <person name="Claassen K.J."/>
            <person name="Cockrell R."/>
            <person name="Collins M."/>
            <person name="Cooper J.A."/>
            <person name="Cree A."/>
            <person name="Curry S.M."/>
            <person name="Da Y."/>
            <person name="Dao M.D."/>
            <person name="Das B."/>
            <person name="Davila M.-L."/>
            <person name="Davy-Carroll L."/>
            <person name="Denson S."/>
            <person name="Dinh H."/>
            <person name="Ebong V.E."/>
            <person name="Edwards J.R."/>
            <person name="Egan A."/>
            <person name="El-Daye J."/>
            <person name="Escobedo L."/>
            <person name="Fernandez S."/>
            <person name="Fernando P.R."/>
            <person name="Flagg N."/>
            <person name="Forbes L.D."/>
            <person name="Fowler R.G."/>
            <person name="Fu Q."/>
            <person name="Gabisi R.A."/>
            <person name="Ganer J."/>
            <person name="Garbino Pronczuk A."/>
            <person name="Garcia R.M."/>
            <person name="Garner T."/>
            <person name="Garrett T.E."/>
            <person name="Gonzalez D.A."/>
            <person name="Hamid H."/>
            <person name="Hawkins E.S."/>
            <person name="Hirani K."/>
            <person name="Hogues M.E."/>
            <person name="Hollins B."/>
            <person name="Hsiao C.-H."/>
            <person name="Jabil R."/>
            <person name="James M.L."/>
            <person name="Jhangiani S.N."/>
            <person name="Johnson B."/>
            <person name="Johnson Q."/>
            <person name="Joshi V."/>
            <person name="Kalu J.B."/>
            <person name="Kam C."/>
            <person name="Kashfia A."/>
            <person name="Keebler J."/>
            <person name="Kisamo H."/>
            <person name="Kovar C.L."/>
            <person name="Lago L.A."/>
            <person name="Lai C.-Y."/>
            <person name="Laidlaw J."/>
            <person name="Lara F."/>
            <person name="Le T.-K."/>
            <person name="Lee S.L."/>
            <person name="Legall F.H."/>
            <person name="Lemon S.J."/>
            <person name="Lewis L.R."/>
            <person name="Li B."/>
            <person name="Liu Y."/>
            <person name="Liu Y.-S."/>
            <person name="Lopez J."/>
            <person name="Lozado R.J."/>
            <person name="Lu J."/>
            <person name="Madu R.C."/>
            <person name="Maheshwari M."/>
            <person name="Maheshwari R."/>
            <person name="Malloy K."/>
            <person name="Martinez E."/>
            <person name="Mathew T."/>
            <person name="Mercado I.C."/>
            <person name="Mercado C."/>
            <person name="Meyer B."/>
            <person name="Montgomery K."/>
            <person name="Morgan M.B."/>
            <person name="Munidasa M."/>
            <person name="Nazareth L.V."/>
            <person name="Nelson J."/>
            <person name="Ng B.M."/>
            <person name="Nguyen N.B."/>
            <person name="Nguyen P.Q."/>
            <person name="Nguyen T."/>
            <person name="Obregon M."/>
            <person name="Okwuonu G.O."/>
            <person name="Onwere C.G."/>
            <person name="Orozco G."/>
            <person name="Parra A."/>
            <person name="Patel S."/>
            <person name="Patil S."/>
            <person name="Perez A."/>
            <person name="Perez Y."/>
            <person name="Pham C."/>
            <person name="Primus E.L."/>
            <person name="Pu L.-L."/>
            <person name="Puazo M."/>
            <person name="Qin X."/>
            <person name="Quiroz J.B."/>
            <person name="Reese J."/>
            <person name="Richards S."/>
            <person name="Rives C.M."/>
            <person name="Robberts R."/>
            <person name="Ruiz S.J."/>
            <person name="Ruiz M.J."/>
            <person name="Santibanez J."/>
            <person name="Schneider B.W."/>
            <person name="Sisson I."/>
            <person name="Smith M."/>
            <person name="Sodergren E."/>
            <person name="Song X.-Z."/>
            <person name="Song B.B."/>
            <person name="Summersgill H."/>
            <person name="Thelus R."/>
            <person name="Thornton R.D."/>
            <person name="Trejos Z.Y."/>
            <person name="Usmani K."/>
            <person name="Vattathil S."/>
            <person name="Villasana D."/>
            <person name="Walker D.L."/>
            <person name="Wang S."/>
            <person name="Wang K."/>
            <person name="White C.S."/>
            <person name="Williams A.C."/>
            <person name="Williamson J."/>
            <person name="Wilson K."/>
            <person name="Woghiren I.O."/>
            <person name="Woodworth J.R."/>
            <person name="Worley K.C."/>
            <person name="Wright R.A."/>
            <person name="Wu W."/>
            <person name="Young L."/>
            <person name="Zhang L."/>
            <person name="Zhang J."/>
            <person name="Zhu Y."/>
            <person name="Muzny D.M."/>
            <person name="Weinstock G."/>
            <person name="Gibbs R.A."/>
        </authorList>
    </citation>
    <scope>NUCLEOTIDE SEQUENCE [LARGE SCALE GENOMIC DNA]</scope>
    <source>
        <strain evidence="3">LSR1</strain>
    </source>
</reference>
<protein>
    <recommendedName>
        <fullName evidence="1">Integrase catalytic domain-containing protein</fullName>
    </recommendedName>
</protein>
<evidence type="ECO:0000313" key="3">
    <source>
        <dbReference type="Proteomes" id="UP000007819"/>
    </source>
</evidence>
<dbReference type="GeneID" id="115034258"/>
<proteinExistence type="predicted"/>
<dbReference type="Pfam" id="PF18701">
    <property type="entry name" value="DUF5641"/>
    <property type="match status" value="1"/>
</dbReference>
<dbReference type="AlphaFoldDB" id="A0A8R2NRE4"/>
<name>A0A8R2NRE4_ACYPI</name>
<dbReference type="GO" id="GO:0003676">
    <property type="term" value="F:nucleic acid binding"/>
    <property type="evidence" value="ECO:0007669"/>
    <property type="project" value="InterPro"/>
</dbReference>
<keyword evidence="3" id="KW-1185">Reference proteome</keyword>
<reference evidence="2" key="2">
    <citation type="submission" date="2022-06" db="UniProtKB">
        <authorList>
            <consortium name="EnsemblMetazoa"/>
        </authorList>
    </citation>
    <scope>IDENTIFICATION</scope>
</reference>
<dbReference type="InterPro" id="IPR036397">
    <property type="entry name" value="RNaseH_sf"/>
</dbReference>
<dbReference type="InterPro" id="IPR001584">
    <property type="entry name" value="Integrase_cat-core"/>
</dbReference>
<dbReference type="RefSeq" id="XP_029346336.1">
    <property type="nucleotide sequence ID" value="XM_029490476.1"/>
</dbReference>
<organism evidence="2 3">
    <name type="scientific">Acyrthosiphon pisum</name>
    <name type="common">Pea aphid</name>
    <dbReference type="NCBI Taxonomy" id="7029"/>
    <lineage>
        <taxon>Eukaryota</taxon>
        <taxon>Metazoa</taxon>
        <taxon>Ecdysozoa</taxon>
        <taxon>Arthropoda</taxon>
        <taxon>Hexapoda</taxon>
        <taxon>Insecta</taxon>
        <taxon>Pterygota</taxon>
        <taxon>Neoptera</taxon>
        <taxon>Paraneoptera</taxon>
        <taxon>Hemiptera</taxon>
        <taxon>Sternorrhyncha</taxon>
        <taxon>Aphidomorpha</taxon>
        <taxon>Aphidoidea</taxon>
        <taxon>Aphididae</taxon>
        <taxon>Macrosiphini</taxon>
        <taxon>Acyrthosiphon</taxon>
    </lineage>
</organism>
<dbReference type="GO" id="GO:0015074">
    <property type="term" value="P:DNA integration"/>
    <property type="evidence" value="ECO:0007669"/>
    <property type="project" value="InterPro"/>
</dbReference>
<dbReference type="InterPro" id="IPR040676">
    <property type="entry name" value="DUF5641"/>
</dbReference>
<evidence type="ECO:0000313" key="2">
    <source>
        <dbReference type="EnsemblMetazoa" id="XP_029346336.1"/>
    </source>
</evidence>
<accession>A0A8R2NRE4</accession>
<dbReference type="PANTHER" id="PTHR47331">
    <property type="entry name" value="PHD-TYPE DOMAIN-CONTAINING PROTEIN"/>
    <property type="match status" value="1"/>
</dbReference>
<dbReference type="Gene3D" id="3.30.420.10">
    <property type="entry name" value="Ribonuclease H-like superfamily/Ribonuclease H"/>
    <property type="match status" value="1"/>
</dbReference>
<dbReference type="PROSITE" id="PS50994">
    <property type="entry name" value="INTEGRASE"/>
    <property type="match status" value="1"/>
</dbReference>
<dbReference type="KEGG" id="api:115034258"/>
<sequence>MMSHKFWIISGRDAIRRFIFFCVTCSRHKADHPRPFMADLPSSRVQPHRPFLHMGMDYGGPFVIKESRRRNARTSKVYLALLICMSVKAVHLEIVSDLTTDAFLAALDRFVARRGTPEHLYSDCGTNYVGAARQLNSIFKDTTVQEQMISHLPCTWHFNPPAVPHFGGLWEAAIKSSKYHMKHIIGTQILTFEEMLTLVTRIERILNSRPLTPVSSDPNDLVPLTPGHFLIGQPLHALPELNVSQVPLNRLNRWQLIRQCHQSFWKRWVKEYLTTLQGRQKWFQKGLNY</sequence>
<dbReference type="InterPro" id="IPR012337">
    <property type="entry name" value="RNaseH-like_sf"/>
</dbReference>
<dbReference type="Proteomes" id="UP000007819">
    <property type="component" value="Chromosome A2"/>
</dbReference>
<feature type="domain" description="Integrase catalytic" evidence="1">
    <location>
        <begin position="46"/>
        <end position="234"/>
    </location>
</feature>